<gene>
    <name evidence="2" type="ORF">CCHLO57077_00019255</name>
</gene>
<dbReference type="EMBL" id="CABFNP030000866">
    <property type="protein sequence ID" value="CAI6088684.1"/>
    <property type="molecule type" value="Genomic_DNA"/>
</dbReference>
<feature type="region of interest" description="Disordered" evidence="1">
    <location>
        <begin position="1"/>
        <end position="78"/>
    </location>
</feature>
<evidence type="ECO:0000313" key="2">
    <source>
        <dbReference type="EMBL" id="CAI6088684.1"/>
    </source>
</evidence>
<dbReference type="AlphaFoldDB" id="A0AA35M233"/>
<name>A0AA35M233_9HYPO</name>
<proteinExistence type="predicted"/>
<feature type="compositionally biased region" description="Basic and acidic residues" evidence="1">
    <location>
        <begin position="23"/>
        <end position="57"/>
    </location>
</feature>
<evidence type="ECO:0000313" key="3">
    <source>
        <dbReference type="Proteomes" id="UP001160390"/>
    </source>
</evidence>
<protein>
    <submittedName>
        <fullName evidence="2">Uncharacterized protein</fullName>
    </submittedName>
</protein>
<organism evidence="2 3">
    <name type="scientific">Clonostachys chloroleuca</name>
    <dbReference type="NCBI Taxonomy" id="1926264"/>
    <lineage>
        <taxon>Eukaryota</taxon>
        <taxon>Fungi</taxon>
        <taxon>Dikarya</taxon>
        <taxon>Ascomycota</taxon>
        <taxon>Pezizomycotina</taxon>
        <taxon>Sordariomycetes</taxon>
        <taxon>Hypocreomycetidae</taxon>
        <taxon>Hypocreales</taxon>
        <taxon>Bionectriaceae</taxon>
        <taxon>Clonostachys</taxon>
    </lineage>
</organism>
<sequence length="204" mass="22073">MEGQQSTENDIADGLQTLFRPDSAWRSDKQAESMRGWEEHTAHAAGGDARHGDEHSRGAVRRAQGRLGDASEGDRRRLHPVQGIDALRTGRHATSSTAGGRERRCNIQRRVFGLCGRAAVRRAAAADIHRRVPHDHHGRRVPCQAGRAAELAPIWVPDGATDSDAAGNTRGLVPQRDTGRLGRNGTGLDDEAELPLQGRAGQAR</sequence>
<evidence type="ECO:0000256" key="1">
    <source>
        <dbReference type="SAM" id="MobiDB-lite"/>
    </source>
</evidence>
<accession>A0AA35M233</accession>
<feature type="region of interest" description="Disordered" evidence="1">
    <location>
        <begin position="159"/>
        <end position="204"/>
    </location>
</feature>
<reference evidence="2" key="1">
    <citation type="submission" date="2023-01" db="EMBL/GenBank/DDBJ databases">
        <authorList>
            <person name="Piombo E."/>
        </authorList>
    </citation>
    <scope>NUCLEOTIDE SEQUENCE</scope>
</reference>
<feature type="non-terminal residue" evidence="2">
    <location>
        <position position="204"/>
    </location>
</feature>
<comment type="caution">
    <text evidence="2">The sequence shown here is derived from an EMBL/GenBank/DDBJ whole genome shotgun (WGS) entry which is preliminary data.</text>
</comment>
<keyword evidence="3" id="KW-1185">Reference proteome</keyword>
<dbReference type="Proteomes" id="UP001160390">
    <property type="component" value="Unassembled WGS sequence"/>
</dbReference>